<protein>
    <submittedName>
        <fullName evidence="3">Unnamed protein product</fullName>
    </submittedName>
</protein>
<comment type="caution">
    <text evidence="3">The sequence shown here is derived from an EMBL/GenBank/DDBJ whole genome shotgun (WGS) entry which is preliminary data.</text>
</comment>
<evidence type="ECO:0000313" key="3">
    <source>
        <dbReference type="EMBL" id="GMG44384.1"/>
    </source>
</evidence>
<proteinExistence type="predicted"/>
<name>A0A9W6Z1V8_AMBMO</name>
<feature type="region of interest" description="Disordered" evidence="1">
    <location>
        <begin position="148"/>
        <end position="196"/>
    </location>
</feature>
<feature type="transmembrane region" description="Helical" evidence="2">
    <location>
        <begin position="245"/>
        <end position="262"/>
    </location>
</feature>
<organism evidence="3 4">
    <name type="scientific">Ambrosiozyma monospora</name>
    <name type="common">Yeast</name>
    <name type="synonym">Endomycopsis monosporus</name>
    <dbReference type="NCBI Taxonomy" id="43982"/>
    <lineage>
        <taxon>Eukaryota</taxon>
        <taxon>Fungi</taxon>
        <taxon>Dikarya</taxon>
        <taxon>Ascomycota</taxon>
        <taxon>Saccharomycotina</taxon>
        <taxon>Pichiomycetes</taxon>
        <taxon>Pichiales</taxon>
        <taxon>Pichiaceae</taxon>
        <taxon>Ambrosiozyma</taxon>
    </lineage>
</organism>
<feature type="compositionally biased region" description="Basic residues" evidence="1">
    <location>
        <begin position="182"/>
        <end position="193"/>
    </location>
</feature>
<dbReference type="EMBL" id="BSXU01004466">
    <property type="protein sequence ID" value="GMG44384.1"/>
    <property type="molecule type" value="Genomic_DNA"/>
</dbReference>
<gene>
    <name evidence="3" type="ORF">Amon01_000673700</name>
</gene>
<dbReference type="Proteomes" id="UP001165063">
    <property type="component" value="Unassembled WGS sequence"/>
</dbReference>
<reference evidence="3" key="1">
    <citation type="submission" date="2023-04" db="EMBL/GenBank/DDBJ databases">
        <title>Ambrosiozyma monospora NBRC 1965.</title>
        <authorList>
            <person name="Ichikawa N."/>
            <person name="Sato H."/>
            <person name="Tonouchi N."/>
        </authorList>
    </citation>
    <scope>NUCLEOTIDE SEQUENCE</scope>
    <source>
        <strain evidence="3">NBRC 1965</strain>
    </source>
</reference>
<evidence type="ECO:0000256" key="2">
    <source>
        <dbReference type="SAM" id="Phobius"/>
    </source>
</evidence>
<keyword evidence="2" id="KW-1133">Transmembrane helix</keyword>
<sequence length="299" mass="34275">MMISRDLKFPRIIENEALSSELIGNFLKGDLLQQLKQISPPNEQLDSGLLLMCFIIELSNGFDPTSIKFQVEEYLIREGILVDDKPTVIQDDDDMTTLKMVEFYLFCVLPKLNQHDVSKKYIKVLFSYDEARVTEYLDKLEALIKDEKQHEHHHSHVQESPEQTNGSLINGTKGINGEPPRSKKNHYSPKKLNKNGTLTSRFMSASDSTTPISAVTDTSNSSSTLSQLKLWYEKLFGRFSSTNNVVKLAVLLSFLVSFLISLKFTRVGRRNLITIRQCLLWIIRKFKETLQMGFKISYV</sequence>
<keyword evidence="4" id="KW-1185">Reference proteome</keyword>
<evidence type="ECO:0000256" key="1">
    <source>
        <dbReference type="SAM" id="MobiDB-lite"/>
    </source>
</evidence>
<dbReference type="AlphaFoldDB" id="A0A9W6Z1V8"/>
<evidence type="ECO:0000313" key="4">
    <source>
        <dbReference type="Proteomes" id="UP001165063"/>
    </source>
</evidence>
<dbReference type="OrthoDB" id="3981028at2759"/>
<keyword evidence="2" id="KW-0812">Transmembrane</keyword>
<accession>A0A9W6Z1V8</accession>
<keyword evidence="2" id="KW-0472">Membrane</keyword>